<reference evidence="3 4" key="1">
    <citation type="submission" date="2018-01" db="EMBL/GenBank/DDBJ databases">
        <title>Metagenomic assembled genomes from two thermal pools in the Uzon Caldera, Kamchatka, Russia.</title>
        <authorList>
            <person name="Wilkins L."/>
            <person name="Ettinger C."/>
        </authorList>
    </citation>
    <scope>NUCLEOTIDE SEQUENCE [LARGE SCALE GENOMIC DNA]</scope>
    <source>
        <strain evidence="3">ZAV-05</strain>
    </source>
</reference>
<dbReference type="EMBL" id="PNIN01000023">
    <property type="protein sequence ID" value="PMP72359.1"/>
    <property type="molecule type" value="Genomic_DNA"/>
</dbReference>
<sequence>MNIGTEINSQEKALYITFSGIYLTKNNIVEIINLIESVENDKNINHIIFSSASKDFCLGHDIKSLLGYDETEAKIYASLGQELIKKIRESRKIIISALAGKTLGPGFEIAIASDLVFATKDTTFGFPETDYGIIPAFGGTALASRKIHENFVKYLTITGLEIGVDELFCRGIISKIFKSKDEMFGHICDVVKNLNKKSMFTLGLAKETINNGIEIDIDRALLLEQNAFSVAFSSYDKKEGMLAFIEKREPKFKNRWEDYEDMF</sequence>
<dbReference type="FunFam" id="1.10.12.10:FF:000001">
    <property type="entry name" value="Probable enoyl-CoA hydratase, mitochondrial"/>
    <property type="match status" value="1"/>
</dbReference>
<dbReference type="GO" id="GO:0016836">
    <property type="term" value="F:hydro-lyase activity"/>
    <property type="evidence" value="ECO:0007669"/>
    <property type="project" value="UniProtKB-ARBA"/>
</dbReference>
<comment type="caution">
    <text evidence="3">The sequence shown here is derived from an EMBL/GenBank/DDBJ whole genome shotgun (WGS) entry which is preliminary data.</text>
</comment>
<dbReference type="Pfam" id="PF00378">
    <property type="entry name" value="ECH_1"/>
    <property type="match status" value="1"/>
</dbReference>
<name>A0A2J6WQ33_9BACT</name>
<proteinExistence type="inferred from homology"/>
<dbReference type="InterPro" id="IPR001753">
    <property type="entry name" value="Enoyl-CoA_hydra/iso"/>
</dbReference>
<evidence type="ECO:0000313" key="4">
    <source>
        <dbReference type="Proteomes" id="UP000242881"/>
    </source>
</evidence>
<dbReference type="InterPro" id="IPR029045">
    <property type="entry name" value="ClpP/crotonase-like_dom_sf"/>
</dbReference>
<dbReference type="PANTHER" id="PTHR11941:SF54">
    <property type="entry name" value="ENOYL-COA HYDRATASE, MITOCHONDRIAL"/>
    <property type="match status" value="1"/>
</dbReference>
<organism evidence="3 4">
    <name type="scientific">Calditerrivibrio nitroreducens</name>
    <dbReference type="NCBI Taxonomy" id="477976"/>
    <lineage>
        <taxon>Bacteria</taxon>
        <taxon>Pseudomonadati</taxon>
        <taxon>Deferribacterota</taxon>
        <taxon>Deferribacteres</taxon>
        <taxon>Deferribacterales</taxon>
        <taxon>Calditerrivibrionaceae</taxon>
    </lineage>
</organism>
<dbReference type="Gene3D" id="1.10.12.10">
    <property type="entry name" value="Lyase 2-enoyl-coa Hydratase, Chain A, domain 2"/>
    <property type="match status" value="1"/>
</dbReference>
<dbReference type="SUPFAM" id="SSF52096">
    <property type="entry name" value="ClpP/crotonase"/>
    <property type="match status" value="1"/>
</dbReference>
<protein>
    <submittedName>
        <fullName evidence="3">Enoyl-CoA hydratase</fullName>
    </submittedName>
</protein>
<comment type="similarity">
    <text evidence="1">Belongs to the enoyl-CoA hydratase/isomerase family.</text>
</comment>
<evidence type="ECO:0000313" key="3">
    <source>
        <dbReference type="EMBL" id="PMP72359.1"/>
    </source>
</evidence>
<evidence type="ECO:0000256" key="1">
    <source>
        <dbReference type="ARBA" id="ARBA00005254"/>
    </source>
</evidence>
<dbReference type="InterPro" id="IPR014748">
    <property type="entry name" value="Enoyl-CoA_hydra_C"/>
</dbReference>
<accession>A0A2J6WQ33</accession>
<evidence type="ECO:0000256" key="2">
    <source>
        <dbReference type="ARBA" id="ARBA00023239"/>
    </source>
</evidence>
<dbReference type="AlphaFoldDB" id="A0A2J6WQ33"/>
<dbReference type="Proteomes" id="UP000242881">
    <property type="component" value="Unassembled WGS sequence"/>
</dbReference>
<keyword evidence="2" id="KW-0456">Lyase</keyword>
<gene>
    <name evidence="3" type="ORF">C0187_01650</name>
</gene>
<dbReference type="Gene3D" id="3.90.226.10">
    <property type="entry name" value="2-enoyl-CoA Hydratase, Chain A, domain 1"/>
    <property type="match status" value="1"/>
</dbReference>
<dbReference type="PANTHER" id="PTHR11941">
    <property type="entry name" value="ENOYL-COA HYDRATASE-RELATED"/>
    <property type="match status" value="1"/>
</dbReference>
<dbReference type="CDD" id="cd06558">
    <property type="entry name" value="crotonase-like"/>
    <property type="match status" value="1"/>
</dbReference>
<dbReference type="GO" id="GO:0006635">
    <property type="term" value="P:fatty acid beta-oxidation"/>
    <property type="evidence" value="ECO:0007669"/>
    <property type="project" value="TreeGrafter"/>
</dbReference>